<evidence type="ECO:0000313" key="2">
    <source>
        <dbReference type="EMBL" id="AIF77510.1"/>
    </source>
</evidence>
<accession>V5KC41</accession>
<name>V5KC41_ECOLX</name>
<geneLocation type="plasmid" evidence="2">
    <name>pH2332-107</name>
</geneLocation>
<protein>
    <submittedName>
        <fullName evidence="2">CcgAII</fullName>
    </submittedName>
</protein>
<reference evidence="1" key="3">
    <citation type="submission" date="2014-01" db="EMBL/GenBank/DDBJ databases">
        <title>Derivate Tn3 family transposons play a central role in the evolution of multiple antibiotic resistance on virulence plasmids in enterohemorrhagic Escherichia coli.</title>
        <authorList>
            <person name="Venturini C."/>
            <person name="Bhattacharya P."/>
            <person name="Hassan K.A."/>
            <person name="Paulsen I.T."/>
            <person name="Walker M.J."/>
            <person name="Djordjevic S.P."/>
        </authorList>
    </citation>
    <scope>NUCLEOTIDE SEQUENCE</scope>
    <source>
        <plasmid evidence="1">pO26-CRL-125</plasmid>
    </source>
</reference>
<dbReference type="AlphaFoldDB" id="V5KC41"/>
<keyword evidence="1" id="KW-0614">Plasmid</keyword>
<sequence length="203" mass="22692">MRLKLNGSATDYPLPSVCAGGRICSGTLPGGTVSKMKNIMTSMSHGTGFLLFHKKTEKGNRFSFIQGPDGQEIKMKSCFDTDKDFQMSSDEVTFNADSVRSKLELLSEELMHRCGLVYELYQRRLSAAIDNFVSTLPTEQHLLVLELAREEFDYLSAEEIAEEIRRDAERGYCCHGFDRNCCPLGCGDLDDDCCDAADLMEEP</sequence>
<evidence type="ECO:0000313" key="1">
    <source>
        <dbReference type="EMBL" id="AGW45222.2"/>
    </source>
</evidence>
<organism evidence="1">
    <name type="scientific">Escherichia coli</name>
    <dbReference type="NCBI Taxonomy" id="562"/>
    <lineage>
        <taxon>Bacteria</taxon>
        <taxon>Pseudomonadati</taxon>
        <taxon>Pseudomonadota</taxon>
        <taxon>Gammaproteobacteria</taxon>
        <taxon>Enterobacterales</taxon>
        <taxon>Enterobacteriaceae</taxon>
        <taxon>Escherichia</taxon>
    </lineage>
</organism>
<geneLocation type="plasmid" evidence="1">
    <name>pO26-CRL-125</name>
</geneLocation>
<dbReference type="EMBL" id="KC340960">
    <property type="protein sequence ID" value="AGW45222.2"/>
    <property type="molecule type" value="Genomic_DNA"/>
</dbReference>
<proteinExistence type="predicted"/>
<dbReference type="EMBL" id="KJ484627">
    <property type="protein sequence ID" value="AIF77510.1"/>
    <property type="molecule type" value="Genomic_DNA"/>
</dbReference>
<reference evidence="2" key="2">
    <citation type="journal article" date="2014" name="J. Antimicrob. Chemother.">
        <title>Nucleotide sequences of 16 transmissible plasmids identified in nine multidrug-resistant Escherichia coli isolates expressing an ESBL phenotype isolated from food-producing animals and healthy humans.</title>
        <authorList>
            <person name="Wang J."/>
            <person name="Stephan R."/>
            <person name="Power K."/>
            <person name="Yan Q."/>
            <person name="Hachler H."/>
            <person name="Fanning S."/>
        </authorList>
    </citation>
    <scope>NUCLEOTIDE SEQUENCE</scope>
    <source>
        <strain evidence="2">Human-2332</strain>
        <plasmid evidence="2">pH2332-107</plasmid>
    </source>
</reference>
<reference evidence="1" key="1">
    <citation type="journal article" date="2013" name="PLoS ONE">
        <title>Sequences of Two Related Multiple Antibiotic Resistance Virulence Plasmids Sharing a Unique IS26-Related Molecular Signature Isolated from Different Escherichia coli Pathotypes from Different Hosts.</title>
        <authorList>
            <person name="Venturini C."/>
            <person name="Hassan K.A."/>
            <person name="Roy Chowdhury P."/>
            <person name="Paulsen I.T."/>
            <person name="Walker M.J."/>
            <person name="Djordjevic S.P."/>
        </authorList>
    </citation>
    <scope>NUCLEOTIDE SEQUENCE</scope>
    <source>
        <plasmid evidence="1">pO26-CRL-125</plasmid>
    </source>
</reference>